<evidence type="ECO:0000259" key="2">
    <source>
        <dbReference type="Pfam" id="PF13259"/>
    </source>
</evidence>
<dbReference type="EMBL" id="JAWIZZ010000041">
    <property type="protein sequence ID" value="KAK5780363.1"/>
    <property type="molecule type" value="Genomic_DNA"/>
</dbReference>
<sequence length="267" mass="31107">MCVSNTGLKKKSLKSNIHNIIQRWKLIFKRISEEVLDSLDENDISISDDKRIEALFNSNKDDDDSDGDIDTDTNIDTDNVEKRRNNKQNKNIQLLNKRGASNSTNARGLSKRSVSNFSSIKENDNERKITDSNDNLRNIENSDNIIDNGDNNNIDDSYKITFDNYDPIEECKKLRTTINGTFYHAGTVWETRRKLWTENVTNIDPSKEHNRDIFKSIPEQYYYRVYKKLVIDDKPLREPLNLEDAIKVINSGWKETKTWENTSKVLH</sequence>
<evidence type="ECO:0008006" key="6">
    <source>
        <dbReference type="Google" id="ProtNLM"/>
    </source>
</evidence>
<evidence type="ECO:0000313" key="5">
    <source>
        <dbReference type="Proteomes" id="UP001306508"/>
    </source>
</evidence>
<feature type="compositionally biased region" description="Basic and acidic residues" evidence="1">
    <location>
        <begin position="121"/>
        <end position="131"/>
    </location>
</feature>
<feature type="compositionally biased region" description="Polar residues" evidence="1">
    <location>
        <begin position="99"/>
        <end position="120"/>
    </location>
</feature>
<protein>
    <recommendedName>
        <fullName evidence="6">DUF4050 domain-containing protein</fullName>
    </recommendedName>
</protein>
<feature type="compositionally biased region" description="Acidic residues" evidence="1">
    <location>
        <begin position="61"/>
        <end position="75"/>
    </location>
</feature>
<dbReference type="InterPro" id="IPR053274">
    <property type="entry name" value="Fluconazole_resistance"/>
</dbReference>
<dbReference type="Pfam" id="PF22991">
    <property type="entry name" value="Lock_Gag1-like"/>
    <property type="match status" value="1"/>
</dbReference>
<dbReference type="Proteomes" id="UP001306508">
    <property type="component" value="Unassembled WGS sequence"/>
</dbReference>
<dbReference type="AlphaFoldDB" id="A0AAN7WNA1"/>
<feature type="domain" description="Gag1-like clamp" evidence="2">
    <location>
        <begin position="185"/>
        <end position="260"/>
    </location>
</feature>
<accession>A0AAN7WNA1</accession>
<gene>
    <name evidence="4" type="ORF">RI543_002119</name>
</gene>
<evidence type="ECO:0000256" key="1">
    <source>
        <dbReference type="SAM" id="MobiDB-lite"/>
    </source>
</evidence>
<feature type="region of interest" description="Disordered" evidence="1">
    <location>
        <begin position="57"/>
        <end position="76"/>
    </location>
</feature>
<dbReference type="PANTHER" id="PTHR28065:SF1">
    <property type="entry name" value="DUF4050 DOMAIN-CONTAINING PROTEIN"/>
    <property type="match status" value="1"/>
</dbReference>
<dbReference type="InterPro" id="IPR025124">
    <property type="entry name" value="Gag1-like_clamp"/>
</dbReference>
<keyword evidence="5" id="KW-1185">Reference proteome</keyword>
<dbReference type="InterPro" id="IPR053969">
    <property type="entry name" value="Lock_Gag1-like"/>
</dbReference>
<feature type="region of interest" description="Disordered" evidence="1">
    <location>
        <begin position="96"/>
        <end position="134"/>
    </location>
</feature>
<dbReference type="Pfam" id="PF13259">
    <property type="entry name" value="clamp_Gag1-like"/>
    <property type="match status" value="1"/>
</dbReference>
<comment type="caution">
    <text evidence="4">The sequence shown here is derived from an EMBL/GenBank/DDBJ whole genome shotgun (WGS) entry which is preliminary data.</text>
</comment>
<name>A0AAN7WNA1_9SACH</name>
<evidence type="ECO:0000313" key="4">
    <source>
        <dbReference type="EMBL" id="KAK5780363.1"/>
    </source>
</evidence>
<proteinExistence type="predicted"/>
<reference evidence="5" key="1">
    <citation type="submission" date="2023-07" db="EMBL/GenBank/DDBJ databases">
        <title>A draft genome of Kazachstania heterogenica Y-27499.</title>
        <authorList>
            <person name="Donic C."/>
            <person name="Kralova J.S."/>
            <person name="Fidel L."/>
            <person name="Ben-Dor S."/>
            <person name="Jung S."/>
        </authorList>
    </citation>
    <scope>NUCLEOTIDE SEQUENCE [LARGE SCALE GENOMIC DNA]</scope>
    <source>
        <strain evidence="5">Y27499</strain>
    </source>
</reference>
<evidence type="ECO:0000259" key="3">
    <source>
        <dbReference type="Pfam" id="PF22991"/>
    </source>
</evidence>
<organism evidence="4 5">
    <name type="scientific">Arxiozyma heterogenica</name>
    <dbReference type="NCBI Taxonomy" id="278026"/>
    <lineage>
        <taxon>Eukaryota</taxon>
        <taxon>Fungi</taxon>
        <taxon>Dikarya</taxon>
        <taxon>Ascomycota</taxon>
        <taxon>Saccharomycotina</taxon>
        <taxon>Saccharomycetes</taxon>
        <taxon>Saccharomycetales</taxon>
        <taxon>Saccharomycetaceae</taxon>
        <taxon>Arxiozyma</taxon>
    </lineage>
</organism>
<feature type="domain" description="Gag1-like lock" evidence="3">
    <location>
        <begin position="10"/>
        <end position="56"/>
    </location>
</feature>
<dbReference type="PANTHER" id="PTHR28065">
    <property type="entry name" value="FREQUENIN"/>
    <property type="match status" value="1"/>
</dbReference>